<evidence type="ECO:0000256" key="7">
    <source>
        <dbReference type="SAM" id="MobiDB-lite"/>
    </source>
</evidence>
<keyword evidence="6 8" id="KW-0472">Membrane</keyword>
<dbReference type="PANTHER" id="PTHR23517:SF2">
    <property type="entry name" value="MULTIDRUG RESISTANCE PROTEIN MDTH"/>
    <property type="match status" value="1"/>
</dbReference>
<dbReference type="PANTHER" id="PTHR23517">
    <property type="entry name" value="RESISTANCE PROTEIN MDTM, PUTATIVE-RELATED-RELATED"/>
    <property type="match status" value="1"/>
</dbReference>
<organism evidence="9 10">
    <name type="scientific">Streptomyces abikoensis</name>
    <dbReference type="NCBI Taxonomy" id="97398"/>
    <lineage>
        <taxon>Bacteria</taxon>
        <taxon>Bacillati</taxon>
        <taxon>Actinomycetota</taxon>
        <taxon>Actinomycetes</taxon>
        <taxon>Kitasatosporales</taxon>
        <taxon>Streptomycetaceae</taxon>
        <taxon>Streptomyces</taxon>
    </lineage>
</organism>
<dbReference type="EMBL" id="JBIRRB010000025">
    <property type="protein sequence ID" value="MFI0915489.1"/>
    <property type="molecule type" value="Genomic_DNA"/>
</dbReference>
<evidence type="ECO:0000256" key="4">
    <source>
        <dbReference type="ARBA" id="ARBA00022692"/>
    </source>
</evidence>
<evidence type="ECO:0000256" key="3">
    <source>
        <dbReference type="ARBA" id="ARBA00022475"/>
    </source>
</evidence>
<dbReference type="InterPro" id="IPR011701">
    <property type="entry name" value="MFS"/>
</dbReference>
<evidence type="ECO:0000256" key="2">
    <source>
        <dbReference type="ARBA" id="ARBA00022448"/>
    </source>
</evidence>
<keyword evidence="2" id="KW-0813">Transport</keyword>
<protein>
    <submittedName>
        <fullName evidence="9">MFS transporter</fullName>
    </submittedName>
</protein>
<feature type="transmembrane region" description="Helical" evidence="8">
    <location>
        <begin position="48"/>
        <end position="69"/>
    </location>
</feature>
<feature type="transmembrane region" description="Helical" evidence="8">
    <location>
        <begin position="209"/>
        <end position="234"/>
    </location>
</feature>
<feature type="transmembrane region" description="Helical" evidence="8">
    <location>
        <begin position="342"/>
        <end position="364"/>
    </location>
</feature>
<reference evidence="9 10" key="1">
    <citation type="submission" date="2024-10" db="EMBL/GenBank/DDBJ databases">
        <title>The Natural Products Discovery Center: Release of the First 8490 Sequenced Strains for Exploring Actinobacteria Biosynthetic Diversity.</title>
        <authorList>
            <person name="Kalkreuter E."/>
            <person name="Kautsar S.A."/>
            <person name="Yang D."/>
            <person name="Bader C.D."/>
            <person name="Teijaro C.N."/>
            <person name="Fluegel L."/>
            <person name="Davis C.M."/>
            <person name="Simpson J.R."/>
            <person name="Lauterbach L."/>
            <person name="Steele A.D."/>
            <person name="Gui C."/>
            <person name="Meng S."/>
            <person name="Li G."/>
            <person name="Viehrig K."/>
            <person name="Ye F."/>
            <person name="Su P."/>
            <person name="Kiefer A.F."/>
            <person name="Nichols A."/>
            <person name="Cepeda A.J."/>
            <person name="Yan W."/>
            <person name="Fan B."/>
            <person name="Jiang Y."/>
            <person name="Adhikari A."/>
            <person name="Zheng C.-J."/>
            <person name="Schuster L."/>
            <person name="Cowan T.M."/>
            <person name="Smanski M.J."/>
            <person name="Chevrette M.G."/>
            <person name="De Carvalho L.P.S."/>
            <person name="Shen B."/>
        </authorList>
    </citation>
    <scope>NUCLEOTIDE SEQUENCE [LARGE SCALE GENOMIC DNA]</scope>
    <source>
        <strain evidence="9 10">NPDC020979</strain>
    </source>
</reference>
<dbReference type="RefSeq" id="WP_397615053.1">
    <property type="nucleotide sequence ID" value="NZ_JBIRRB010000025.1"/>
</dbReference>
<feature type="transmembrane region" description="Helical" evidence="8">
    <location>
        <begin position="166"/>
        <end position="188"/>
    </location>
</feature>
<feature type="transmembrane region" description="Helical" evidence="8">
    <location>
        <begin position="300"/>
        <end position="330"/>
    </location>
</feature>
<dbReference type="Pfam" id="PF07690">
    <property type="entry name" value="MFS_1"/>
    <property type="match status" value="1"/>
</dbReference>
<feature type="transmembrane region" description="Helical" evidence="8">
    <location>
        <begin position="14"/>
        <end position="36"/>
    </location>
</feature>
<keyword evidence="4 8" id="KW-0812">Transmembrane</keyword>
<dbReference type="InterPro" id="IPR050171">
    <property type="entry name" value="MFS_Transporters"/>
</dbReference>
<comment type="caution">
    <text evidence="9">The sequence shown here is derived from an EMBL/GenBank/DDBJ whole genome shotgun (WGS) entry which is preliminary data.</text>
</comment>
<feature type="transmembrane region" description="Helical" evidence="8">
    <location>
        <begin position="370"/>
        <end position="390"/>
    </location>
</feature>
<evidence type="ECO:0000256" key="1">
    <source>
        <dbReference type="ARBA" id="ARBA00004651"/>
    </source>
</evidence>
<keyword evidence="10" id="KW-1185">Reference proteome</keyword>
<evidence type="ECO:0000313" key="10">
    <source>
        <dbReference type="Proteomes" id="UP001611162"/>
    </source>
</evidence>
<accession>A0ABW7TGI4</accession>
<keyword evidence="5 8" id="KW-1133">Transmembrane helix</keyword>
<evidence type="ECO:0000313" key="9">
    <source>
        <dbReference type="EMBL" id="MFI0915489.1"/>
    </source>
</evidence>
<proteinExistence type="predicted"/>
<sequence length="420" mass="43565">MSLRHAPEGPPRRVYAAGLLDATGLGMYLSFAAIYLSQGIGMSNYHVALILGTAGVGSLLGAIPVARFADRCGLRRALVVLFCARSLSYVGLCLAVDLWTAMGAAAFGGLLNRGIGPLIQTALIDGRSHEEAVAPLARLRALRNAGMAVGALPAGVAVAVGDEWAYRTIMGAAATMFVLCAVISWSLPREAGSKARRPGKPGLVGNGPFLRVTALYSALILSAILLGTGMALWITQQTDLPRWMVSTNYVLNTVLVVALQTRLARGSESPLTARRMMVGGGALAASGTAVASLTGRGHGWAPIALMLIAVVLMTGAEIYIMAGATSLALIHTPQEHRSTYLATFNLGFGVATVIGPSLISLSLNHGAMGWLAWTVFLSVAAVASHTVPLAPLEVRRPIPSGDPLATSGGSARRKPEGDTV</sequence>
<gene>
    <name evidence="9" type="ORF">ACH4TF_34470</name>
</gene>
<evidence type="ECO:0000256" key="8">
    <source>
        <dbReference type="SAM" id="Phobius"/>
    </source>
</evidence>
<dbReference type="SUPFAM" id="SSF103473">
    <property type="entry name" value="MFS general substrate transporter"/>
    <property type="match status" value="1"/>
</dbReference>
<evidence type="ECO:0000256" key="6">
    <source>
        <dbReference type="ARBA" id="ARBA00023136"/>
    </source>
</evidence>
<dbReference type="InterPro" id="IPR036259">
    <property type="entry name" value="MFS_trans_sf"/>
</dbReference>
<name>A0ABW7TGI4_9ACTN</name>
<dbReference type="Gene3D" id="1.20.1250.20">
    <property type="entry name" value="MFS general substrate transporter like domains"/>
    <property type="match status" value="1"/>
</dbReference>
<comment type="subcellular location">
    <subcellularLocation>
        <location evidence="1">Cell membrane</location>
        <topology evidence="1">Multi-pass membrane protein</topology>
    </subcellularLocation>
</comment>
<feature type="transmembrane region" description="Helical" evidence="8">
    <location>
        <begin position="89"/>
        <end position="111"/>
    </location>
</feature>
<feature type="region of interest" description="Disordered" evidence="7">
    <location>
        <begin position="400"/>
        <end position="420"/>
    </location>
</feature>
<dbReference type="Proteomes" id="UP001611162">
    <property type="component" value="Unassembled WGS sequence"/>
</dbReference>
<keyword evidence="3" id="KW-1003">Cell membrane</keyword>
<evidence type="ECO:0000256" key="5">
    <source>
        <dbReference type="ARBA" id="ARBA00022989"/>
    </source>
</evidence>